<evidence type="ECO:0000256" key="4">
    <source>
        <dbReference type="ARBA" id="ARBA00022741"/>
    </source>
</evidence>
<dbReference type="Gene3D" id="3.30.565.10">
    <property type="entry name" value="Histidine kinase-like ATPase, C-terminal domain"/>
    <property type="match status" value="1"/>
</dbReference>
<dbReference type="InterPro" id="IPR005467">
    <property type="entry name" value="His_kinase_dom"/>
</dbReference>
<dbReference type="InterPro" id="IPR036890">
    <property type="entry name" value="HATPase_C_sf"/>
</dbReference>
<dbReference type="InterPro" id="IPR004358">
    <property type="entry name" value="Sig_transdc_His_kin-like_C"/>
</dbReference>
<keyword evidence="3" id="KW-0808">Transferase</keyword>
<organism evidence="9 10">
    <name type="scientific">Nostoc paludosum FACHB-159</name>
    <dbReference type="NCBI Taxonomy" id="2692908"/>
    <lineage>
        <taxon>Bacteria</taxon>
        <taxon>Bacillati</taxon>
        <taxon>Cyanobacteriota</taxon>
        <taxon>Cyanophyceae</taxon>
        <taxon>Nostocales</taxon>
        <taxon>Nostocaceae</taxon>
        <taxon>Nostoc</taxon>
    </lineage>
</organism>
<evidence type="ECO:0000256" key="2">
    <source>
        <dbReference type="ARBA" id="ARBA00012438"/>
    </source>
</evidence>
<dbReference type="PANTHER" id="PTHR43065:SF46">
    <property type="entry name" value="C4-DICARBOXYLATE TRANSPORT SENSOR PROTEIN DCTB"/>
    <property type="match status" value="1"/>
</dbReference>
<dbReference type="EMBL" id="JACJTU010000016">
    <property type="protein sequence ID" value="MBD2735732.1"/>
    <property type="molecule type" value="Genomic_DNA"/>
</dbReference>
<reference evidence="9 10" key="1">
    <citation type="journal article" date="2020" name="ISME J.">
        <title>Comparative genomics reveals insights into cyanobacterial evolution and habitat adaptation.</title>
        <authorList>
            <person name="Chen M.Y."/>
            <person name="Teng W.K."/>
            <person name="Zhao L."/>
            <person name="Hu C.X."/>
            <person name="Zhou Y.K."/>
            <person name="Han B.P."/>
            <person name="Song L.R."/>
            <person name="Shu W.S."/>
        </authorList>
    </citation>
    <scope>NUCLEOTIDE SEQUENCE [LARGE SCALE GENOMIC DNA]</scope>
    <source>
        <strain evidence="9 10">FACHB-159</strain>
    </source>
</reference>
<feature type="domain" description="Histidine kinase" evidence="8">
    <location>
        <begin position="26"/>
        <end position="108"/>
    </location>
</feature>
<accession>A0ABR8KC95</accession>
<evidence type="ECO:0000256" key="7">
    <source>
        <dbReference type="ARBA" id="ARBA00023012"/>
    </source>
</evidence>
<evidence type="ECO:0000256" key="3">
    <source>
        <dbReference type="ARBA" id="ARBA00022679"/>
    </source>
</evidence>
<keyword evidence="6" id="KW-0067">ATP-binding</keyword>
<dbReference type="Proteomes" id="UP000637383">
    <property type="component" value="Unassembled WGS sequence"/>
</dbReference>
<dbReference type="PROSITE" id="PS50109">
    <property type="entry name" value="HIS_KIN"/>
    <property type="match status" value="1"/>
</dbReference>
<dbReference type="SUPFAM" id="SSF55874">
    <property type="entry name" value="ATPase domain of HSP90 chaperone/DNA topoisomerase II/histidine kinase"/>
    <property type="match status" value="1"/>
</dbReference>
<protein>
    <recommendedName>
        <fullName evidence="2">histidine kinase</fullName>
        <ecNumber evidence="2">2.7.13.3</ecNumber>
    </recommendedName>
</protein>
<proteinExistence type="predicted"/>
<keyword evidence="5" id="KW-0418">Kinase</keyword>
<keyword evidence="10" id="KW-1185">Reference proteome</keyword>
<dbReference type="PANTHER" id="PTHR43065">
    <property type="entry name" value="SENSOR HISTIDINE KINASE"/>
    <property type="match status" value="1"/>
</dbReference>
<gene>
    <name evidence="9" type="ORF">H6H03_17840</name>
</gene>
<sequence length="108" mass="11600">MPHDATCSTFGDQMTAVTPPCPIPKIRIRTSIDKNSVTIRIADNGLGMSEKVQKHLFDPFFTTKPVGKGTGMGLSISYQIVVKKHSGKLECISAPGEGAEFAIVIPLK</sequence>
<dbReference type="Pfam" id="PF02518">
    <property type="entry name" value="HATPase_c"/>
    <property type="match status" value="1"/>
</dbReference>
<evidence type="ECO:0000313" key="10">
    <source>
        <dbReference type="Proteomes" id="UP000637383"/>
    </source>
</evidence>
<evidence type="ECO:0000256" key="6">
    <source>
        <dbReference type="ARBA" id="ARBA00022840"/>
    </source>
</evidence>
<dbReference type="InterPro" id="IPR003594">
    <property type="entry name" value="HATPase_dom"/>
</dbReference>
<evidence type="ECO:0000259" key="8">
    <source>
        <dbReference type="PROSITE" id="PS50109"/>
    </source>
</evidence>
<name>A0ABR8KC95_9NOSO</name>
<evidence type="ECO:0000256" key="5">
    <source>
        <dbReference type="ARBA" id="ARBA00022777"/>
    </source>
</evidence>
<comment type="catalytic activity">
    <reaction evidence="1">
        <text>ATP + protein L-histidine = ADP + protein N-phospho-L-histidine.</text>
        <dbReference type="EC" id="2.7.13.3"/>
    </reaction>
</comment>
<keyword evidence="4" id="KW-0547">Nucleotide-binding</keyword>
<dbReference type="EC" id="2.7.13.3" evidence="2"/>
<evidence type="ECO:0000313" key="9">
    <source>
        <dbReference type="EMBL" id="MBD2735732.1"/>
    </source>
</evidence>
<dbReference type="SMART" id="SM00387">
    <property type="entry name" value="HATPase_c"/>
    <property type="match status" value="1"/>
</dbReference>
<evidence type="ECO:0000256" key="1">
    <source>
        <dbReference type="ARBA" id="ARBA00000085"/>
    </source>
</evidence>
<dbReference type="PRINTS" id="PR00344">
    <property type="entry name" value="BCTRLSENSOR"/>
</dbReference>
<keyword evidence="7" id="KW-0902">Two-component regulatory system</keyword>
<comment type="caution">
    <text evidence="9">The sequence shown here is derived from an EMBL/GenBank/DDBJ whole genome shotgun (WGS) entry which is preliminary data.</text>
</comment>